<dbReference type="PANTHER" id="PTHR47396:SF1">
    <property type="entry name" value="ATP-DEPENDENT HELICASE IRC3-RELATED"/>
    <property type="match status" value="1"/>
</dbReference>
<dbReference type="InterPro" id="IPR050742">
    <property type="entry name" value="Helicase_Restrict-Modif_Enz"/>
</dbReference>
<dbReference type="EMBL" id="PETV01000032">
    <property type="protein sequence ID" value="PIV47245.1"/>
    <property type="molecule type" value="Genomic_DNA"/>
</dbReference>
<feature type="non-terminal residue" evidence="2">
    <location>
        <position position="1"/>
    </location>
</feature>
<name>A0A2M7DEH2_9BACT</name>
<evidence type="ECO:0000259" key="1">
    <source>
        <dbReference type="Pfam" id="PF04851"/>
    </source>
</evidence>
<dbReference type="Gene3D" id="3.40.50.300">
    <property type="entry name" value="P-loop containing nucleotide triphosphate hydrolases"/>
    <property type="match status" value="1"/>
</dbReference>
<dbReference type="SUPFAM" id="SSF52540">
    <property type="entry name" value="P-loop containing nucleoside triphosphate hydrolases"/>
    <property type="match status" value="1"/>
</dbReference>
<feature type="domain" description="Helicase/UvrB N-terminal" evidence="1">
    <location>
        <begin position="10"/>
        <end position="55"/>
    </location>
</feature>
<dbReference type="GO" id="GO:0005524">
    <property type="term" value="F:ATP binding"/>
    <property type="evidence" value="ECO:0007669"/>
    <property type="project" value="InterPro"/>
</dbReference>
<dbReference type="AlphaFoldDB" id="A0A2M7DEH2"/>
<dbReference type="GO" id="GO:0003677">
    <property type="term" value="F:DNA binding"/>
    <property type="evidence" value="ECO:0007669"/>
    <property type="project" value="InterPro"/>
</dbReference>
<dbReference type="Proteomes" id="UP000229030">
    <property type="component" value="Unassembled WGS sequence"/>
</dbReference>
<dbReference type="GO" id="GO:0005829">
    <property type="term" value="C:cytosol"/>
    <property type="evidence" value="ECO:0007669"/>
    <property type="project" value="TreeGrafter"/>
</dbReference>
<dbReference type="InterPro" id="IPR027417">
    <property type="entry name" value="P-loop_NTPase"/>
</dbReference>
<sequence>SGSYFEDVIDETKKDKREIILVVDEAHTHKETELAQNIIDYIDPKIIIHITATPADRDIAKTATLGSFVQVNRQEVVDEGLIKEKIAVQTDEDLQKFKGKDLDKVLLELGLEKREQIKQELKALGKDINPLMLIQLPNDDKELIATGDKTKEEIVSQYLKEKGIKNMQIAKWFDKKKENLDFISDNNNSTDFMLFKQAAGTGWDCPRACVLVMFREVKKETFYTQTVGRILRMPEPQLKEDYKDSPNLRTGYLFTNYRRNQVKIPDQSDKNKPFTQYAYKKKGIENIKLQSAYISRIDYGDIPASFQFQDNFGKSINKHFGITKDDILGMAKKKLQKAGVDLDDKLTNSIIANANFVDFDQLAFDFNKKGIDVDLEMSTNDVEKTFNYLCYQLLKEQTDEKAKYTNIARSWGVFKSAIRIWFKSIFGDDSDYFYRVFVKDIQKGASSKFRPAITKALSDFKPIAQEILKDKRKREEEKEAPVFEIEERYDFRDDYEEIPQKLCVLDKQFLLKSYTGKINETKFIDYVDKKNKHIDWWFKNGNQGQDYFAIKYFNTADQKEALFYPDWIIRFKNGKIGIFDTKENDTAKDTEGRAEALANKIKELGKGYVGGIAIFENGVWYYNNSKNYSYQKGKINEDKNWKPFEDLFN</sequence>
<dbReference type="PANTHER" id="PTHR47396">
    <property type="entry name" value="TYPE I RESTRICTION ENZYME ECOKI R PROTEIN"/>
    <property type="match status" value="1"/>
</dbReference>
<organism evidence="2 3">
    <name type="scientific">bacterium (Candidatus Gribaldobacteria) CG02_land_8_20_14_3_00_41_15</name>
    <dbReference type="NCBI Taxonomy" id="2014270"/>
    <lineage>
        <taxon>Bacteria</taxon>
        <taxon>Candidatus Gribaldobacteria</taxon>
    </lineage>
</organism>
<proteinExistence type="predicted"/>
<evidence type="ECO:0000313" key="2">
    <source>
        <dbReference type="EMBL" id="PIV47245.1"/>
    </source>
</evidence>
<evidence type="ECO:0000313" key="3">
    <source>
        <dbReference type="Proteomes" id="UP000229030"/>
    </source>
</evidence>
<comment type="caution">
    <text evidence="2">The sequence shown here is derived from an EMBL/GenBank/DDBJ whole genome shotgun (WGS) entry which is preliminary data.</text>
</comment>
<reference evidence="3" key="1">
    <citation type="submission" date="2017-09" db="EMBL/GenBank/DDBJ databases">
        <title>Depth-based differentiation of microbial function through sediment-hosted aquifers and enrichment of novel symbionts in the deep terrestrial subsurface.</title>
        <authorList>
            <person name="Probst A.J."/>
            <person name="Ladd B."/>
            <person name="Jarett J.K."/>
            <person name="Geller-Mcgrath D.E."/>
            <person name="Sieber C.M.K."/>
            <person name="Emerson J.B."/>
            <person name="Anantharaman K."/>
            <person name="Thomas B.C."/>
            <person name="Malmstrom R."/>
            <person name="Stieglmeier M."/>
            <person name="Klingl A."/>
            <person name="Woyke T."/>
            <person name="Ryan C.M."/>
            <person name="Banfield J.F."/>
        </authorList>
    </citation>
    <scope>NUCLEOTIDE SEQUENCE [LARGE SCALE GENOMIC DNA]</scope>
</reference>
<protein>
    <recommendedName>
        <fullName evidence="1">Helicase/UvrB N-terminal domain-containing protein</fullName>
    </recommendedName>
</protein>
<accession>A0A2M7DEH2</accession>
<dbReference type="InterPro" id="IPR006935">
    <property type="entry name" value="Helicase/UvrB_N"/>
</dbReference>
<dbReference type="Pfam" id="PF04851">
    <property type="entry name" value="ResIII"/>
    <property type="match status" value="1"/>
</dbReference>
<gene>
    <name evidence="2" type="ORF">COS21_01030</name>
</gene>
<dbReference type="GO" id="GO:0016787">
    <property type="term" value="F:hydrolase activity"/>
    <property type="evidence" value="ECO:0007669"/>
    <property type="project" value="InterPro"/>
</dbReference>